<dbReference type="InterPro" id="IPR054049">
    <property type="entry name" value="SupH-like_C"/>
</dbReference>
<dbReference type="GO" id="GO:0047471">
    <property type="term" value="F:maltose alpha-D-glucosyltransferase activity"/>
    <property type="evidence" value="ECO:0007669"/>
    <property type="project" value="UniProtKB-EC"/>
</dbReference>
<sequence>MTKRSGIGRSLGGMPPNVGRPNVIDLWYKNSVVYSLNVGTFMDSDGDGIGDFKGLTDQLDYIARLGVTCLWLLPFYPSPGMDYGYDVTDYYNIAPELGTLGDFVEFSHQARLRGLKLIIDLPINHTSEQHPWFQQARTDPRSPFRDYYNWSKAKPANVNHGMAFPGHQSSVWTYDPLARAWYFHRFYPHQPDLNICNPAVRQEIFKIVGFWLELGVSGFRIDAAPFLVEEVRPNRAASRHYEFFGELRDFLSWRRGDAVLIAEANVPPKEMQQFFGGGSRLHMLFAFLVNQYLFLALATNSAAPLARGLTRLPKLPQLCQWVQFLRNHDELDLGRLTEKERNEVYTIFAPDADMRLYSRGIRRRLAPMLRNERKRIEMAFSLMFSLPGIPVIYYGDELGLGDDLCLPERWPVRTCMQWSDDENAGFSTCAEEYLIHPVIMTGDHRAEKINVEAQQRDPKSLLNWVRRLVDTRQSCPEVGWGKWSCLETHNPAVFAQRFAWEQGTVLVLHNLASRNCRVKLDLGDDEMEQHAELLGNRVYPRKKGRGNTIELDAYGYRWFRSNPSAES</sequence>
<dbReference type="PANTHER" id="PTHR10357:SF219">
    <property type="entry name" value="MALTOSE ALPHA-D-GLUCOSYLTRANSFERASE"/>
    <property type="match status" value="1"/>
</dbReference>
<evidence type="ECO:0000259" key="1">
    <source>
        <dbReference type="SMART" id="SM00642"/>
    </source>
</evidence>
<dbReference type="Proteomes" id="UP000549882">
    <property type="component" value="Unassembled WGS sequence"/>
</dbReference>
<keyword evidence="2" id="KW-0326">Glycosidase</keyword>
<accession>A0A7W8XZ04</accession>
<dbReference type="InterPro" id="IPR017853">
    <property type="entry name" value="GH"/>
</dbReference>
<dbReference type="GO" id="GO:0016740">
    <property type="term" value="F:transferase activity"/>
    <property type="evidence" value="ECO:0007669"/>
    <property type="project" value="UniProtKB-KW"/>
</dbReference>
<dbReference type="PANTHER" id="PTHR10357">
    <property type="entry name" value="ALPHA-AMYLASE FAMILY MEMBER"/>
    <property type="match status" value="1"/>
</dbReference>
<name>A0A7W8XZ04_9HYPH</name>
<dbReference type="Gene3D" id="3.20.20.80">
    <property type="entry name" value="Glycosidases"/>
    <property type="match status" value="1"/>
</dbReference>
<dbReference type="InterPro" id="IPR013780">
    <property type="entry name" value="Glyco_hydro_b"/>
</dbReference>
<dbReference type="Gene3D" id="2.60.40.1180">
    <property type="entry name" value="Golgi alpha-mannosidase II"/>
    <property type="match status" value="1"/>
</dbReference>
<proteinExistence type="predicted"/>
<dbReference type="InterPro" id="IPR045857">
    <property type="entry name" value="O16G_dom_2"/>
</dbReference>
<dbReference type="InterPro" id="IPR006047">
    <property type="entry name" value="GH13_cat_dom"/>
</dbReference>
<keyword evidence="2" id="KW-0413">Isomerase</keyword>
<keyword evidence="2" id="KW-0378">Hydrolase</keyword>
<dbReference type="SUPFAM" id="SSF51445">
    <property type="entry name" value="(Trans)glycosidases"/>
    <property type="match status" value="1"/>
</dbReference>
<keyword evidence="2" id="KW-0808">Transferase</keyword>
<dbReference type="SUPFAM" id="SSF51011">
    <property type="entry name" value="Glycosyl hydrolase domain"/>
    <property type="match status" value="1"/>
</dbReference>
<gene>
    <name evidence="2" type="ORF">GGD50_006621</name>
</gene>
<dbReference type="GO" id="GO:0005975">
    <property type="term" value="P:carbohydrate metabolic process"/>
    <property type="evidence" value="ECO:0007669"/>
    <property type="project" value="InterPro"/>
</dbReference>
<dbReference type="SMART" id="SM00642">
    <property type="entry name" value="Aamy"/>
    <property type="match status" value="1"/>
</dbReference>
<dbReference type="EC" id="5.4.99.16" evidence="2"/>
<reference evidence="2 3" key="1">
    <citation type="submission" date="2020-08" db="EMBL/GenBank/DDBJ databases">
        <title>Genomic Encyclopedia of Type Strains, Phase IV (KMG-V): Genome sequencing to study the core and pangenomes of soil and plant-associated prokaryotes.</title>
        <authorList>
            <person name="Whitman W."/>
        </authorList>
    </citation>
    <scope>NUCLEOTIDE SEQUENCE [LARGE SCALE GENOMIC DNA]</scope>
    <source>
        <strain evidence="2 3">SEMIA 4064</strain>
    </source>
</reference>
<dbReference type="CDD" id="cd11334">
    <property type="entry name" value="AmyAc_TreS"/>
    <property type="match status" value="1"/>
</dbReference>
<dbReference type="AlphaFoldDB" id="A0A7W8XZ04"/>
<organism evidence="2 3">
    <name type="scientific">Rhizobium paranaense</name>
    <dbReference type="NCBI Taxonomy" id="1650438"/>
    <lineage>
        <taxon>Bacteria</taxon>
        <taxon>Pseudomonadati</taxon>
        <taxon>Pseudomonadota</taxon>
        <taxon>Alphaproteobacteria</taxon>
        <taxon>Hyphomicrobiales</taxon>
        <taxon>Rhizobiaceae</taxon>
        <taxon>Rhizobium/Agrobacterium group</taxon>
        <taxon>Rhizobium</taxon>
    </lineage>
</organism>
<evidence type="ECO:0000313" key="3">
    <source>
        <dbReference type="Proteomes" id="UP000549882"/>
    </source>
</evidence>
<comment type="caution">
    <text evidence="2">The sequence shown here is derived from an EMBL/GenBank/DDBJ whole genome shotgun (WGS) entry which is preliminary data.</text>
</comment>
<dbReference type="Pfam" id="PF22157">
    <property type="entry name" value="SupH-like_C"/>
    <property type="match status" value="1"/>
</dbReference>
<protein>
    <submittedName>
        <fullName evidence="2">Maltose alpha-D-glucosyltransferase/alpha-amylase</fullName>
        <ecNumber evidence="2">3.2.1.1</ecNumber>
        <ecNumber evidence="2">5.4.99.16</ecNumber>
    </submittedName>
</protein>
<feature type="domain" description="Glycosyl hydrolase family 13 catalytic" evidence="1">
    <location>
        <begin position="35"/>
        <end position="444"/>
    </location>
</feature>
<keyword evidence="3" id="KW-1185">Reference proteome</keyword>
<dbReference type="Pfam" id="PF00128">
    <property type="entry name" value="Alpha-amylase"/>
    <property type="match status" value="1"/>
</dbReference>
<dbReference type="EC" id="3.2.1.1" evidence="2"/>
<dbReference type="GO" id="GO:0004556">
    <property type="term" value="F:alpha-amylase activity"/>
    <property type="evidence" value="ECO:0007669"/>
    <property type="project" value="UniProtKB-EC"/>
</dbReference>
<dbReference type="EMBL" id="JACHBI010000031">
    <property type="protein sequence ID" value="MBB5577965.1"/>
    <property type="molecule type" value="Genomic_DNA"/>
</dbReference>
<evidence type="ECO:0000313" key="2">
    <source>
        <dbReference type="EMBL" id="MBB5577965.1"/>
    </source>
</evidence>
<dbReference type="Gene3D" id="3.90.400.10">
    <property type="entry name" value="Oligo-1,6-glucosidase, Domain 2"/>
    <property type="match status" value="1"/>
</dbReference>